<sequence>GGGGGGASAQGGGGVTAQARMMPQPQAAPEAPPQLQSFADVLALIEKKRDIALRLDVERFVRPVSFRPGAIEFEPAPGAPANLAQRLVARLKEWTGQPWLIAAQGGGGAESLWERQKREEREVRAQIEQDPFVRSVMEAFPGAEIISIRNTPLPDAASVAEAPEDDED</sequence>
<name>A0ABW3T713_9CAUL</name>
<gene>
    <name evidence="3" type="ORF">ACFQ27_16380</name>
</gene>
<protein>
    <submittedName>
        <fullName evidence="3">DNA polymerase III subunit gamma/tau</fullName>
    </submittedName>
</protein>
<evidence type="ECO:0000259" key="2">
    <source>
        <dbReference type="Pfam" id="PF12362"/>
    </source>
</evidence>
<dbReference type="Pfam" id="PF12362">
    <property type="entry name" value="DUF3646"/>
    <property type="match status" value="1"/>
</dbReference>
<organism evidence="3 4">
    <name type="scientific">Phenylobacterium conjunctum</name>
    <dbReference type="NCBI Taxonomy" id="1298959"/>
    <lineage>
        <taxon>Bacteria</taxon>
        <taxon>Pseudomonadati</taxon>
        <taxon>Pseudomonadota</taxon>
        <taxon>Alphaproteobacteria</taxon>
        <taxon>Caulobacterales</taxon>
        <taxon>Caulobacteraceae</taxon>
        <taxon>Phenylobacterium</taxon>
    </lineage>
</organism>
<keyword evidence="4" id="KW-1185">Reference proteome</keyword>
<dbReference type="InterPro" id="IPR022107">
    <property type="entry name" value="DNA_pol_III_gamma/tau_C"/>
</dbReference>
<dbReference type="EMBL" id="JBHTLQ010000046">
    <property type="protein sequence ID" value="MFD1192166.1"/>
    <property type="molecule type" value="Genomic_DNA"/>
</dbReference>
<proteinExistence type="predicted"/>
<evidence type="ECO:0000313" key="3">
    <source>
        <dbReference type="EMBL" id="MFD1192166.1"/>
    </source>
</evidence>
<reference evidence="4" key="1">
    <citation type="journal article" date="2019" name="Int. J. Syst. Evol. Microbiol.">
        <title>The Global Catalogue of Microorganisms (GCM) 10K type strain sequencing project: providing services to taxonomists for standard genome sequencing and annotation.</title>
        <authorList>
            <consortium name="The Broad Institute Genomics Platform"/>
            <consortium name="The Broad Institute Genome Sequencing Center for Infectious Disease"/>
            <person name="Wu L."/>
            <person name="Ma J."/>
        </authorList>
    </citation>
    <scope>NUCLEOTIDE SEQUENCE [LARGE SCALE GENOMIC DNA]</scope>
    <source>
        <strain evidence="4">CCUG 55074</strain>
    </source>
</reference>
<feature type="domain" description="DNA polymerase III subunit gamma/ tau C-terminal" evidence="2">
    <location>
        <begin position="35"/>
        <end position="148"/>
    </location>
</feature>
<evidence type="ECO:0000313" key="4">
    <source>
        <dbReference type="Proteomes" id="UP001597216"/>
    </source>
</evidence>
<feature type="non-terminal residue" evidence="3">
    <location>
        <position position="1"/>
    </location>
</feature>
<evidence type="ECO:0000256" key="1">
    <source>
        <dbReference type="SAM" id="MobiDB-lite"/>
    </source>
</evidence>
<comment type="caution">
    <text evidence="3">The sequence shown here is derived from an EMBL/GenBank/DDBJ whole genome shotgun (WGS) entry which is preliminary data.</text>
</comment>
<feature type="region of interest" description="Disordered" evidence="1">
    <location>
        <begin position="1"/>
        <end position="32"/>
    </location>
</feature>
<dbReference type="Proteomes" id="UP001597216">
    <property type="component" value="Unassembled WGS sequence"/>
</dbReference>
<accession>A0ABW3T713</accession>
<feature type="compositionally biased region" description="Low complexity" evidence="1">
    <location>
        <begin position="17"/>
        <end position="32"/>
    </location>
</feature>
<feature type="compositionally biased region" description="Gly residues" evidence="1">
    <location>
        <begin position="1"/>
        <end position="15"/>
    </location>
</feature>